<accession>A0ABP8EJP9</accession>
<dbReference type="Proteomes" id="UP001501586">
    <property type="component" value="Unassembled WGS sequence"/>
</dbReference>
<dbReference type="RefSeq" id="WP_236864299.1">
    <property type="nucleotide sequence ID" value="NZ_BAABAZ010000005.1"/>
</dbReference>
<proteinExistence type="predicted"/>
<evidence type="ECO:0000313" key="1">
    <source>
        <dbReference type="EMBL" id="GAA4284186.1"/>
    </source>
</evidence>
<gene>
    <name evidence="1" type="ORF">GCM10022261_17170</name>
</gene>
<dbReference type="EMBL" id="BAABAZ010000005">
    <property type="protein sequence ID" value="GAA4284186.1"/>
    <property type="molecule type" value="Genomic_DNA"/>
</dbReference>
<reference evidence="2" key="1">
    <citation type="journal article" date="2019" name="Int. J. Syst. Evol. Microbiol.">
        <title>The Global Catalogue of Microorganisms (GCM) 10K type strain sequencing project: providing services to taxonomists for standard genome sequencing and annotation.</title>
        <authorList>
            <consortium name="The Broad Institute Genomics Platform"/>
            <consortium name="The Broad Institute Genome Sequencing Center for Infectious Disease"/>
            <person name="Wu L."/>
            <person name="Ma J."/>
        </authorList>
    </citation>
    <scope>NUCLEOTIDE SEQUENCE [LARGE SCALE GENOMIC DNA]</scope>
    <source>
        <strain evidence="2">JCM 17458</strain>
    </source>
</reference>
<comment type="caution">
    <text evidence="1">The sequence shown here is derived from an EMBL/GenBank/DDBJ whole genome shotgun (WGS) entry which is preliminary data.</text>
</comment>
<sequence length="75" mass="8361">MAELRERLSNHDRALLNLAAEGLASDYSHRAADDELSREPVETQQKYAAKAARLFALAELLISADELVVITRQKP</sequence>
<organism evidence="1 2">
    <name type="scientific">Brevibacterium daeguense</name>
    <dbReference type="NCBI Taxonomy" id="909936"/>
    <lineage>
        <taxon>Bacteria</taxon>
        <taxon>Bacillati</taxon>
        <taxon>Actinomycetota</taxon>
        <taxon>Actinomycetes</taxon>
        <taxon>Micrococcales</taxon>
        <taxon>Brevibacteriaceae</taxon>
        <taxon>Brevibacterium</taxon>
    </lineage>
</organism>
<evidence type="ECO:0000313" key="2">
    <source>
        <dbReference type="Proteomes" id="UP001501586"/>
    </source>
</evidence>
<name>A0ABP8EJP9_9MICO</name>
<keyword evidence="2" id="KW-1185">Reference proteome</keyword>
<protein>
    <submittedName>
        <fullName evidence="1">Uncharacterized protein</fullName>
    </submittedName>
</protein>